<proteinExistence type="predicted"/>
<sequence>MESPTETLPGGAYHSSSCEVKTESCEENPLPHSSVSILPAPRHSPTSYGTEESTAVNITHSVYPSPQRIPNSNLEFKPFDPSTFPHLTRRVHQALGRKPLRMACHIKPDKGRSKTTDIAHTRSPAPSFRKPGPGGSHQQKRRAEHKEPQGEQGGCPSAEDEAMVEVAVNVRDDAGSSSEETCILERPYGYRKRAQSRSQRG</sequence>
<feature type="compositionally biased region" description="Basic and acidic residues" evidence="1">
    <location>
        <begin position="106"/>
        <end position="120"/>
    </location>
</feature>
<reference evidence="2" key="1">
    <citation type="submission" date="2023-02" db="EMBL/GenBank/DDBJ databases">
        <title>Identification and recombinant expression of a fungal hydrolase from Papiliotrema laurentii that hydrolyzes apple cutin and clears colloidal polyester polyurethane.</title>
        <authorList>
            <consortium name="DOE Joint Genome Institute"/>
            <person name="Roman V.A."/>
            <person name="Bojanowski C."/>
            <person name="Crable B.R."/>
            <person name="Wagner D.N."/>
            <person name="Hung C.S."/>
            <person name="Nadeau L.J."/>
            <person name="Schratz L."/>
            <person name="Haridas S."/>
            <person name="Pangilinan J."/>
            <person name="Lipzen A."/>
            <person name="Na H."/>
            <person name="Yan M."/>
            <person name="Ng V."/>
            <person name="Grigoriev I.V."/>
            <person name="Spatafora J.W."/>
            <person name="Barlow D."/>
            <person name="Biffinger J."/>
            <person name="Kelley-Loughnane N."/>
            <person name="Varaljay V.A."/>
            <person name="Crookes-Goodson W.J."/>
        </authorList>
    </citation>
    <scope>NUCLEOTIDE SEQUENCE</scope>
    <source>
        <strain evidence="2">5307AH</strain>
    </source>
</reference>
<dbReference type="AlphaFoldDB" id="A0AAD9FS53"/>
<feature type="region of interest" description="Disordered" evidence="1">
    <location>
        <begin position="1"/>
        <end position="53"/>
    </location>
</feature>
<evidence type="ECO:0000313" key="2">
    <source>
        <dbReference type="EMBL" id="KAK1925138.1"/>
    </source>
</evidence>
<feature type="compositionally biased region" description="Basic residues" evidence="1">
    <location>
        <begin position="189"/>
        <end position="201"/>
    </location>
</feature>
<dbReference type="Proteomes" id="UP001182556">
    <property type="component" value="Unassembled WGS sequence"/>
</dbReference>
<dbReference type="EMBL" id="JAODAN010000004">
    <property type="protein sequence ID" value="KAK1925138.1"/>
    <property type="molecule type" value="Genomic_DNA"/>
</dbReference>
<name>A0AAD9FS53_PAPLA</name>
<comment type="caution">
    <text evidence="2">The sequence shown here is derived from an EMBL/GenBank/DDBJ whole genome shotgun (WGS) entry which is preliminary data.</text>
</comment>
<accession>A0AAD9FS53</accession>
<keyword evidence="3" id="KW-1185">Reference proteome</keyword>
<organism evidence="2 3">
    <name type="scientific">Papiliotrema laurentii</name>
    <name type="common">Cryptococcus laurentii</name>
    <dbReference type="NCBI Taxonomy" id="5418"/>
    <lineage>
        <taxon>Eukaryota</taxon>
        <taxon>Fungi</taxon>
        <taxon>Dikarya</taxon>
        <taxon>Basidiomycota</taxon>
        <taxon>Agaricomycotina</taxon>
        <taxon>Tremellomycetes</taxon>
        <taxon>Tremellales</taxon>
        <taxon>Rhynchogastremaceae</taxon>
        <taxon>Papiliotrema</taxon>
    </lineage>
</organism>
<evidence type="ECO:0000256" key="1">
    <source>
        <dbReference type="SAM" id="MobiDB-lite"/>
    </source>
</evidence>
<gene>
    <name evidence="2" type="ORF">DB88DRAFT_488058</name>
</gene>
<feature type="region of interest" description="Disordered" evidence="1">
    <location>
        <begin position="106"/>
        <end position="201"/>
    </location>
</feature>
<protein>
    <submittedName>
        <fullName evidence="2">Uncharacterized protein</fullName>
    </submittedName>
</protein>
<evidence type="ECO:0000313" key="3">
    <source>
        <dbReference type="Proteomes" id="UP001182556"/>
    </source>
</evidence>
<feature type="compositionally biased region" description="Polar residues" evidence="1">
    <location>
        <begin position="44"/>
        <end position="53"/>
    </location>
</feature>